<name>A0A2I0HRR7_PUNGR</name>
<dbReference type="Proteomes" id="UP000233551">
    <property type="component" value="Unassembled WGS sequence"/>
</dbReference>
<organism evidence="2 3">
    <name type="scientific">Punica granatum</name>
    <name type="common">Pomegranate</name>
    <dbReference type="NCBI Taxonomy" id="22663"/>
    <lineage>
        <taxon>Eukaryota</taxon>
        <taxon>Viridiplantae</taxon>
        <taxon>Streptophyta</taxon>
        <taxon>Embryophyta</taxon>
        <taxon>Tracheophyta</taxon>
        <taxon>Spermatophyta</taxon>
        <taxon>Magnoliopsida</taxon>
        <taxon>eudicotyledons</taxon>
        <taxon>Gunneridae</taxon>
        <taxon>Pentapetalae</taxon>
        <taxon>rosids</taxon>
        <taxon>malvids</taxon>
        <taxon>Myrtales</taxon>
        <taxon>Lythraceae</taxon>
        <taxon>Punica</taxon>
    </lineage>
</organism>
<gene>
    <name evidence="2" type="ORF">CRG98_045215</name>
</gene>
<feature type="chain" id="PRO_5014165235" description="Secreted protein" evidence="1">
    <location>
        <begin position="23"/>
        <end position="127"/>
    </location>
</feature>
<proteinExistence type="predicted"/>
<comment type="caution">
    <text evidence="2">The sequence shown here is derived from an EMBL/GenBank/DDBJ whole genome shotgun (WGS) entry which is preliminary data.</text>
</comment>
<accession>A0A2I0HRR7</accession>
<evidence type="ECO:0000256" key="1">
    <source>
        <dbReference type="SAM" id="SignalP"/>
    </source>
</evidence>
<keyword evidence="1" id="KW-0732">Signal</keyword>
<dbReference type="AlphaFoldDB" id="A0A2I0HRR7"/>
<dbReference type="EMBL" id="PGOL01005946">
    <property type="protein sequence ID" value="PKI34394.1"/>
    <property type="molecule type" value="Genomic_DNA"/>
</dbReference>
<keyword evidence="3" id="KW-1185">Reference proteome</keyword>
<reference evidence="2 3" key="1">
    <citation type="submission" date="2017-11" db="EMBL/GenBank/DDBJ databases">
        <title>De-novo sequencing of pomegranate (Punica granatum L.) genome.</title>
        <authorList>
            <person name="Akparov Z."/>
            <person name="Amiraslanov A."/>
            <person name="Hajiyeva S."/>
            <person name="Abbasov M."/>
            <person name="Kaur K."/>
            <person name="Hamwieh A."/>
            <person name="Solovyev V."/>
            <person name="Salamov A."/>
            <person name="Braich B."/>
            <person name="Kosarev P."/>
            <person name="Mahmoud A."/>
            <person name="Hajiyev E."/>
            <person name="Babayeva S."/>
            <person name="Izzatullayeva V."/>
            <person name="Mammadov A."/>
            <person name="Mammadov A."/>
            <person name="Sharifova S."/>
            <person name="Ojaghi J."/>
            <person name="Eynullazada K."/>
            <person name="Bayramov B."/>
            <person name="Abdulazimova A."/>
            <person name="Shahmuradov I."/>
        </authorList>
    </citation>
    <scope>NUCLEOTIDE SEQUENCE [LARGE SCALE GENOMIC DNA]</scope>
    <source>
        <strain evidence="3">cv. AG2017</strain>
        <tissue evidence="2">Leaf</tissue>
    </source>
</reference>
<protein>
    <recommendedName>
        <fullName evidence="4">Secreted protein</fullName>
    </recommendedName>
</protein>
<evidence type="ECO:0000313" key="2">
    <source>
        <dbReference type="EMBL" id="PKI34394.1"/>
    </source>
</evidence>
<evidence type="ECO:0008006" key="4">
    <source>
        <dbReference type="Google" id="ProtNLM"/>
    </source>
</evidence>
<evidence type="ECO:0000313" key="3">
    <source>
        <dbReference type="Proteomes" id="UP000233551"/>
    </source>
</evidence>
<sequence>MSSERLSGTCFLVLVTLRCVQTCFRVSFIGSWIGNLGSPVRKTSANVRECPGLSKRLLKCARGCHWSLSYQKGFLMSHIGHLLTLCSCLRVRMSVYVDPSFSRVFSVGASGPKWGADNLPVFGCVLG</sequence>
<feature type="signal peptide" evidence="1">
    <location>
        <begin position="1"/>
        <end position="22"/>
    </location>
</feature>